<dbReference type="AlphaFoldDB" id="A0A346AY05"/>
<dbReference type="KEGG" id="meg:DKB62_03730"/>
<sequence length="350" mass="40974">MIIKKEYYSVEELLADVGWNGLIDSAKKGEFGKWLEEHGFEYENHLLKQYFQRENFTDIDLIIQICDLFDIKKNTLTLDAIKEISQALANERRKFDYISILGIKEYEVVENQAELIKITKTPNNIYLCNEDFKLPLGWNHRNYIGTGAAVVTLPNRENINFADYDISLKNIMIYRLHNICIAADNLENVNILPYEENEEKNLYLFYNLSLGRNSFETQRDFCRRVKDLLPVKVGTVFLYEDNYHIEEQKFYIQINWDMPFIDYAAKVGLDRSMWFMADVKMAEDVYLTQRKFAVYAVFNTDGNKIFISKLHIHFSKYGFIEVLLSDLPKAEKIHSGSGFGGYGLELIDAR</sequence>
<keyword evidence="2" id="KW-1185">Reference proteome</keyword>
<dbReference type="RefSeq" id="WP_107195744.1">
    <property type="nucleotide sequence ID" value="NZ_CP029462.1"/>
</dbReference>
<organism evidence="1 2">
    <name type="scientific">Megasphaera stantonii</name>
    <dbReference type="NCBI Taxonomy" id="2144175"/>
    <lineage>
        <taxon>Bacteria</taxon>
        <taxon>Bacillati</taxon>
        <taxon>Bacillota</taxon>
        <taxon>Negativicutes</taxon>
        <taxon>Veillonellales</taxon>
        <taxon>Veillonellaceae</taxon>
        <taxon>Megasphaera</taxon>
    </lineage>
</organism>
<dbReference type="Proteomes" id="UP000254337">
    <property type="component" value="Chromosome"/>
</dbReference>
<gene>
    <name evidence="1" type="ORF">DKB62_03730</name>
</gene>
<proteinExistence type="predicted"/>
<name>A0A346AY05_9FIRM</name>
<reference evidence="1 2" key="1">
    <citation type="submission" date="2018-05" db="EMBL/GenBank/DDBJ databases">
        <title>Complete genome sequence of Megasphaera sp. AJH120T, isolated from the ceca of a chicken.</title>
        <authorList>
            <person name="Maki J."/>
            <person name="Looft T."/>
        </authorList>
    </citation>
    <scope>NUCLEOTIDE SEQUENCE [LARGE SCALE GENOMIC DNA]</scope>
    <source>
        <strain evidence="1 2">AJH120</strain>
    </source>
</reference>
<accession>A0A346AY05</accession>
<protein>
    <submittedName>
        <fullName evidence="1">Uncharacterized protein</fullName>
    </submittedName>
</protein>
<evidence type="ECO:0000313" key="2">
    <source>
        <dbReference type="Proteomes" id="UP000254337"/>
    </source>
</evidence>
<dbReference type="EMBL" id="CP029462">
    <property type="protein sequence ID" value="AXL20748.1"/>
    <property type="molecule type" value="Genomic_DNA"/>
</dbReference>
<evidence type="ECO:0000313" key="1">
    <source>
        <dbReference type="EMBL" id="AXL20748.1"/>
    </source>
</evidence>